<dbReference type="RefSeq" id="WP_042502674.1">
    <property type="nucleotide sequence ID" value="NZ_BBNQ01000001.1"/>
</dbReference>
<dbReference type="SUPFAM" id="SSF48498">
    <property type="entry name" value="Tetracyclin repressor-like, C-terminal domain"/>
    <property type="match status" value="1"/>
</dbReference>
<protein>
    <recommendedName>
        <fullName evidence="1">Tetracyclin repressor-like C-terminal domain-containing protein</fullName>
    </recommendedName>
</protein>
<organism evidence="2 3">
    <name type="scientific">Algibacter lectus</name>
    <dbReference type="NCBI Taxonomy" id="221126"/>
    <lineage>
        <taxon>Bacteria</taxon>
        <taxon>Pseudomonadati</taxon>
        <taxon>Bacteroidota</taxon>
        <taxon>Flavobacteriia</taxon>
        <taxon>Flavobacteriales</taxon>
        <taxon>Flavobacteriaceae</taxon>
        <taxon>Algibacter</taxon>
    </lineage>
</organism>
<evidence type="ECO:0000313" key="2">
    <source>
        <dbReference type="EMBL" id="GAL61064.1"/>
    </source>
</evidence>
<accession>A0A090VCF2</accession>
<evidence type="ECO:0000259" key="1">
    <source>
        <dbReference type="Pfam" id="PF17931"/>
    </source>
</evidence>
<dbReference type="InterPro" id="IPR041673">
    <property type="entry name" value="TetR_C_23"/>
</dbReference>
<proteinExistence type="predicted"/>
<dbReference type="Pfam" id="PF17931">
    <property type="entry name" value="TetR_C_23"/>
    <property type="match status" value="1"/>
</dbReference>
<dbReference type="AlphaFoldDB" id="A0A090VCF2"/>
<dbReference type="OrthoDB" id="977687at2"/>
<dbReference type="EMBL" id="BBNQ01000001">
    <property type="protein sequence ID" value="GAL61064.1"/>
    <property type="molecule type" value="Genomic_DNA"/>
</dbReference>
<sequence length="219" mass="25910">MARKKNITAEKIIDLYMSTLLIDDNIPKTVYAFAHANNFEENDFYKYFSNFDVLEKHIFSLFCENTLALLVENEDYTHYAPKDKLLSFYFTFFEMLNANRSYVYLKLAQNKNKLEALKLLSKLRSTFLKYIESEIYIHNVDLKNKTLNSLNKKGANETAWAQLLFTIQFWLEDTSPNFEKTDIFIEKSVQVSFDLKEIKPLESVLDFAKFLWKEKTMST</sequence>
<name>A0A090VCF2_9FLAO</name>
<dbReference type="Proteomes" id="UP000029644">
    <property type="component" value="Unassembled WGS sequence"/>
</dbReference>
<evidence type="ECO:0000313" key="3">
    <source>
        <dbReference type="Proteomes" id="UP000029644"/>
    </source>
</evidence>
<gene>
    <name evidence="2" type="ORF">JCM19300_4002</name>
</gene>
<reference evidence="2 3" key="1">
    <citation type="journal article" date="2014" name="Genome Announc.">
        <title>Draft Genome Sequences of Marine Flavobacterium Algibacter lectus Strains SS8 and NR4.</title>
        <authorList>
            <person name="Takatani N."/>
            <person name="Nakanishi M."/>
            <person name="Meirelles P."/>
            <person name="Mino S."/>
            <person name="Suda W."/>
            <person name="Oshima K."/>
            <person name="Hattori M."/>
            <person name="Ohkuma M."/>
            <person name="Hosokawa M."/>
            <person name="Miyashita K."/>
            <person name="Thompson F.L."/>
            <person name="Niwa A."/>
            <person name="Sawabe T."/>
            <person name="Sawabe T."/>
        </authorList>
    </citation>
    <scope>NUCLEOTIDE SEQUENCE [LARGE SCALE GENOMIC DNA]</scope>
    <source>
        <strain evidence="2 3">JCM 19300</strain>
    </source>
</reference>
<dbReference type="InterPro" id="IPR036271">
    <property type="entry name" value="Tet_transcr_reg_TetR-rel_C_sf"/>
</dbReference>
<comment type="caution">
    <text evidence="2">The sequence shown here is derived from an EMBL/GenBank/DDBJ whole genome shotgun (WGS) entry which is preliminary data.</text>
</comment>
<feature type="domain" description="Tetracyclin repressor-like C-terminal" evidence="1">
    <location>
        <begin position="84"/>
        <end position="211"/>
    </location>
</feature>